<dbReference type="OrthoDB" id="5318987at2"/>
<evidence type="ECO:0000313" key="3">
    <source>
        <dbReference type="EMBL" id="PVM94159.1"/>
    </source>
</evidence>
<protein>
    <recommendedName>
        <fullName evidence="2">Peptidase C1A papain C-terminal domain-containing protein</fullName>
    </recommendedName>
</protein>
<accession>A0A2T9KDV6</accession>
<dbReference type="Gene3D" id="3.90.70.10">
    <property type="entry name" value="Cysteine proteinases"/>
    <property type="match status" value="1"/>
</dbReference>
<comment type="caution">
    <text evidence="3">The sequence shown here is derived from an EMBL/GenBank/DDBJ whole genome shotgun (WGS) entry which is preliminary data.</text>
</comment>
<sequence length="446" mass="46817">MRRFIRGLCLALFAAGLATGAAAQGMGLEFLDAGTYNGIPIAELPYSGDELPASVDLSMGMPTPDTQGNQQSCVGWAVAYGLKTYDERQKRGWVIQDPTGAPYRSRIFSPAFIYNQINNGNDRGSFITHALSLVAQQGVASLATAPYSDNDYRSQPSAAARGEAGNYKILTWRRVNATNPVEVKSLLAADFPIVIGALVDQSFKNLPAGQVWTSSGGGPGGGHAMVVVGYDDSRQAFKVMNSWGRSWGDNGFGWIGYGQFAAVVREAYQVVGAKPPSVTPTTTTTPTTPTPTVFTPTPPTVPAQGASIQVTNVTHNMALGPGVAGMVINGLVSVPSGVKGQMQIVITFANGVNQPVPAVMPGFATPLGQAATGTQAVTLYGQGIYGAPWQAVIPYCALGVPKGVMCLPQPPMFPNPIRSDLVAHTTLFIDKFGAASGNSFNFFVSM</sequence>
<dbReference type="AlphaFoldDB" id="A0A2T9KDV6"/>
<dbReference type="InterPro" id="IPR038765">
    <property type="entry name" value="Papain-like_cys_pep_sf"/>
</dbReference>
<dbReference type="EMBL" id="QDKQ01000006">
    <property type="protein sequence ID" value="PVM94159.1"/>
    <property type="molecule type" value="Genomic_DNA"/>
</dbReference>
<name>A0A2T9KDV6_9CAUL</name>
<dbReference type="SUPFAM" id="SSF54001">
    <property type="entry name" value="Cysteine proteinases"/>
    <property type="match status" value="1"/>
</dbReference>
<dbReference type="Pfam" id="PF00112">
    <property type="entry name" value="Peptidase_C1"/>
    <property type="match status" value="1"/>
</dbReference>
<feature type="chain" id="PRO_5015756659" description="Peptidase C1A papain C-terminal domain-containing protein" evidence="1">
    <location>
        <begin position="24"/>
        <end position="446"/>
    </location>
</feature>
<dbReference type="CDD" id="cd02619">
    <property type="entry name" value="Peptidase_C1"/>
    <property type="match status" value="1"/>
</dbReference>
<evidence type="ECO:0000313" key="4">
    <source>
        <dbReference type="Proteomes" id="UP000245073"/>
    </source>
</evidence>
<keyword evidence="4" id="KW-1185">Reference proteome</keyword>
<reference evidence="3 4" key="1">
    <citation type="submission" date="2018-04" db="EMBL/GenBank/DDBJ databases">
        <title>The genome sequence of Caulobacter sp. 744.</title>
        <authorList>
            <person name="Gao J."/>
            <person name="Sun J."/>
        </authorList>
    </citation>
    <scope>NUCLEOTIDE SEQUENCE [LARGE SCALE GENOMIC DNA]</scope>
    <source>
        <strain evidence="3 4">774</strain>
    </source>
</reference>
<evidence type="ECO:0000259" key="2">
    <source>
        <dbReference type="Pfam" id="PF00112"/>
    </source>
</evidence>
<dbReference type="InterPro" id="IPR000668">
    <property type="entry name" value="Peptidase_C1A_C"/>
</dbReference>
<gene>
    <name evidence="3" type="ORF">DDF67_00380</name>
</gene>
<keyword evidence="1" id="KW-0732">Signal</keyword>
<feature type="signal peptide" evidence="1">
    <location>
        <begin position="1"/>
        <end position="23"/>
    </location>
</feature>
<dbReference type="Proteomes" id="UP000245073">
    <property type="component" value="Unassembled WGS sequence"/>
</dbReference>
<dbReference type="InterPro" id="IPR025660">
    <property type="entry name" value="Pept_his_AS"/>
</dbReference>
<feature type="domain" description="Peptidase C1A papain C-terminal" evidence="2">
    <location>
        <begin position="123"/>
        <end position="258"/>
    </location>
</feature>
<proteinExistence type="predicted"/>
<dbReference type="GO" id="GO:0006508">
    <property type="term" value="P:proteolysis"/>
    <property type="evidence" value="ECO:0007669"/>
    <property type="project" value="InterPro"/>
</dbReference>
<evidence type="ECO:0000256" key="1">
    <source>
        <dbReference type="SAM" id="SignalP"/>
    </source>
</evidence>
<dbReference type="GO" id="GO:0008234">
    <property type="term" value="F:cysteine-type peptidase activity"/>
    <property type="evidence" value="ECO:0007669"/>
    <property type="project" value="InterPro"/>
</dbReference>
<dbReference type="PROSITE" id="PS00639">
    <property type="entry name" value="THIOL_PROTEASE_HIS"/>
    <property type="match status" value="1"/>
</dbReference>
<dbReference type="RefSeq" id="WP_109099004.1">
    <property type="nucleotide sequence ID" value="NZ_QDKQ01000006.1"/>
</dbReference>
<organism evidence="3 4">
    <name type="scientific">Caulobacter endophyticus</name>
    <dbReference type="NCBI Taxonomy" id="2172652"/>
    <lineage>
        <taxon>Bacteria</taxon>
        <taxon>Pseudomonadati</taxon>
        <taxon>Pseudomonadota</taxon>
        <taxon>Alphaproteobacteria</taxon>
        <taxon>Caulobacterales</taxon>
        <taxon>Caulobacteraceae</taxon>
        <taxon>Caulobacter</taxon>
    </lineage>
</organism>